<evidence type="ECO:0000259" key="2">
    <source>
        <dbReference type="Pfam" id="PF06985"/>
    </source>
</evidence>
<evidence type="ECO:0000313" key="4">
    <source>
        <dbReference type="EMBL" id="EMR69889.1"/>
    </source>
</evidence>
<sequence length="562" mass="62698">MRLLHAKTHRLLEFPFNEHIPEYAILSHTWGANGDEVTLKDFHSWTPWFKRKPGWAKIKGCCRQALTDGLEYVWIDTCCIDRSKTAPPETVGDEIQLIWQYYTRARVCYVHLADVHDTPKTNPESPGSAFRRSRWFTRGWTVPEMLAPFFVRFYDASWKYVGSKAELSNVVEEVTGIDAPAVRDPNEVGRRSVACRMSWVAARETSREEDLAYCLFGLFDLKTPVEYGEGRRNAFLRLQNEILRRSSIRDQSLFAWGYGLPLAGPHDDRKVGMLAETPAAFRHCGEVEPVGGSSEPAFEVTATGLQFQLPMQIDEATGTALLNLECRVGDYYLVLPLDRSPNGRGEFERRPYSKPMLVPISKLALFSVRTINTQLTNRPHSMSKYVEVSIEAPKDLSLELVEAYPPGALQDVRSATADLVERDSTLTFYLSDLPWTMLSVQSALGPKFLISLERGNSPTKTEARTVSTQLAEVPASRSLSGPLTAAAFSLLHLLPIFDSTPVVVWADGIDIGGLLVRSEFQMPGAGNDLRQVRIAVGTPGSRPLSSLSGAFKKGGKKGRKKK</sequence>
<dbReference type="InterPro" id="IPR058525">
    <property type="entry name" value="DUF8212"/>
</dbReference>
<dbReference type="KEGG" id="ela:UCREL1_3079"/>
<dbReference type="InterPro" id="IPR010730">
    <property type="entry name" value="HET"/>
</dbReference>
<dbReference type="eggNOG" id="ENOG502SHG8">
    <property type="taxonomic scope" value="Eukaryota"/>
</dbReference>
<evidence type="ECO:0000256" key="1">
    <source>
        <dbReference type="SAM" id="MobiDB-lite"/>
    </source>
</evidence>
<protein>
    <submittedName>
        <fullName evidence="4">Putative het domain-containing protein</fullName>
    </submittedName>
</protein>
<dbReference type="STRING" id="1287681.M7STN0"/>
<feature type="region of interest" description="Disordered" evidence="1">
    <location>
        <begin position="540"/>
        <end position="562"/>
    </location>
</feature>
<dbReference type="HOGENOM" id="CLU_000288_138_11_1"/>
<organism evidence="4 5">
    <name type="scientific">Eutypa lata (strain UCR-EL1)</name>
    <name type="common">Grapevine dieback disease fungus</name>
    <name type="synonym">Eutypa armeniacae</name>
    <dbReference type="NCBI Taxonomy" id="1287681"/>
    <lineage>
        <taxon>Eukaryota</taxon>
        <taxon>Fungi</taxon>
        <taxon>Dikarya</taxon>
        <taxon>Ascomycota</taxon>
        <taxon>Pezizomycotina</taxon>
        <taxon>Sordariomycetes</taxon>
        <taxon>Xylariomycetidae</taxon>
        <taxon>Xylariales</taxon>
        <taxon>Diatrypaceae</taxon>
        <taxon>Eutypa</taxon>
    </lineage>
</organism>
<feature type="domain" description="DUF8212" evidence="3">
    <location>
        <begin position="233"/>
        <end position="263"/>
    </location>
</feature>
<feature type="compositionally biased region" description="Basic residues" evidence="1">
    <location>
        <begin position="553"/>
        <end position="562"/>
    </location>
</feature>
<dbReference type="PANTHER" id="PTHR10622:SF10">
    <property type="entry name" value="HET DOMAIN-CONTAINING PROTEIN"/>
    <property type="match status" value="1"/>
</dbReference>
<dbReference type="AlphaFoldDB" id="M7STN0"/>
<proteinExistence type="predicted"/>
<evidence type="ECO:0000313" key="5">
    <source>
        <dbReference type="Proteomes" id="UP000012174"/>
    </source>
</evidence>
<keyword evidence="5" id="KW-1185">Reference proteome</keyword>
<gene>
    <name evidence="4" type="ORF">UCREL1_3079</name>
</gene>
<reference evidence="5" key="1">
    <citation type="journal article" date="2013" name="Genome Announc.">
        <title>Draft genome sequence of the grapevine dieback fungus Eutypa lata UCR-EL1.</title>
        <authorList>
            <person name="Blanco-Ulate B."/>
            <person name="Rolshausen P.E."/>
            <person name="Cantu D."/>
        </authorList>
    </citation>
    <scope>NUCLEOTIDE SEQUENCE [LARGE SCALE GENOMIC DNA]</scope>
    <source>
        <strain evidence="5">UCR-EL1</strain>
    </source>
</reference>
<dbReference type="EMBL" id="KB705997">
    <property type="protein sequence ID" value="EMR69889.1"/>
    <property type="molecule type" value="Genomic_DNA"/>
</dbReference>
<dbReference type="Proteomes" id="UP000012174">
    <property type="component" value="Unassembled WGS sequence"/>
</dbReference>
<name>M7STN0_EUTLA</name>
<dbReference type="OrthoDB" id="4613587at2759"/>
<dbReference type="Pfam" id="PF26640">
    <property type="entry name" value="DUF8212"/>
    <property type="match status" value="1"/>
</dbReference>
<dbReference type="PANTHER" id="PTHR10622">
    <property type="entry name" value="HET DOMAIN-CONTAINING PROTEIN"/>
    <property type="match status" value="1"/>
</dbReference>
<feature type="domain" description="Heterokaryon incompatibility" evidence="2">
    <location>
        <begin position="23"/>
        <end position="117"/>
    </location>
</feature>
<dbReference type="Pfam" id="PF06985">
    <property type="entry name" value="HET"/>
    <property type="match status" value="1"/>
</dbReference>
<accession>M7STN0</accession>
<evidence type="ECO:0000259" key="3">
    <source>
        <dbReference type="Pfam" id="PF26640"/>
    </source>
</evidence>